<proteinExistence type="predicted"/>
<organism evidence="1 2">
    <name type="scientific">Aphis glycines</name>
    <name type="common">Soybean aphid</name>
    <dbReference type="NCBI Taxonomy" id="307491"/>
    <lineage>
        <taxon>Eukaryota</taxon>
        <taxon>Metazoa</taxon>
        <taxon>Ecdysozoa</taxon>
        <taxon>Arthropoda</taxon>
        <taxon>Hexapoda</taxon>
        <taxon>Insecta</taxon>
        <taxon>Pterygota</taxon>
        <taxon>Neoptera</taxon>
        <taxon>Paraneoptera</taxon>
        <taxon>Hemiptera</taxon>
        <taxon>Sternorrhyncha</taxon>
        <taxon>Aphidomorpha</taxon>
        <taxon>Aphidoidea</taxon>
        <taxon>Aphididae</taxon>
        <taxon>Aphidini</taxon>
        <taxon>Aphis</taxon>
        <taxon>Aphis</taxon>
    </lineage>
</organism>
<dbReference type="Proteomes" id="UP000475862">
    <property type="component" value="Unassembled WGS sequence"/>
</dbReference>
<dbReference type="EMBL" id="VYZN01000054">
    <property type="protein sequence ID" value="KAE9526989.1"/>
    <property type="molecule type" value="Genomic_DNA"/>
</dbReference>
<evidence type="ECO:0000313" key="2">
    <source>
        <dbReference type="Proteomes" id="UP000475862"/>
    </source>
</evidence>
<dbReference type="OrthoDB" id="270651at2759"/>
<comment type="caution">
    <text evidence="1">The sequence shown here is derived from an EMBL/GenBank/DDBJ whole genome shotgun (WGS) entry which is preliminary data.</text>
</comment>
<dbReference type="AlphaFoldDB" id="A0A6G0T8Z5"/>
<sequence length="247" mass="29246">MEYKVKFVCIVIYKITNERAEFKKFLWRAKLLLKRLYSEFWQVQRHMSKSLLGSFVCFEVRSGRKSLKRSFSVRITFIGFLEFSFYIKKPNLKSQKFANRYWLMVINGYIVGIVLCDGLPTSNILDEHSEPSKGLLVFDKIKNFHFGKKEISFDFHSSKSSIHPSNIIIVSSITAKINDEQIFHKYALSTKQMSRYKIPRLNTTMKPKTIFYSQKRKFENLYLAKELQNISVLETIFIYKSQIPFIH</sequence>
<protein>
    <submittedName>
        <fullName evidence="1">Uncharacterized protein</fullName>
    </submittedName>
</protein>
<reference evidence="1 2" key="1">
    <citation type="submission" date="2019-08" db="EMBL/GenBank/DDBJ databases">
        <title>The genome of the soybean aphid Biotype 1, its phylome, world population structure and adaptation to the North American continent.</title>
        <authorList>
            <person name="Giordano R."/>
            <person name="Donthu R.K."/>
            <person name="Hernandez A.G."/>
            <person name="Wright C.L."/>
            <person name="Zimin A.V."/>
        </authorList>
    </citation>
    <scope>NUCLEOTIDE SEQUENCE [LARGE SCALE GENOMIC DNA]</scope>
    <source>
        <tissue evidence="1">Whole aphids</tissue>
    </source>
</reference>
<name>A0A6G0T8Z5_APHGL</name>
<keyword evidence="2" id="KW-1185">Reference proteome</keyword>
<evidence type="ECO:0000313" key="1">
    <source>
        <dbReference type="EMBL" id="KAE9526989.1"/>
    </source>
</evidence>
<gene>
    <name evidence="1" type="ORF">AGLY_013637</name>
</gene>
<accession>A0A6G0T8Z5</accession>